<evidence type="ECO:0000313" key="2">
    <source>
        <dbReference type="EMBL" id="KAJ9607781.1"/>
    </source>
</evidence>
<dbReference type="Gene3D" id="2.130.10.30">
    <property type="entry name" value="Regulator of chromosome condensation 1/beta-lactamase-inhibitor protein II"/>
    <property type="match status" value="2"/>
</dbReference>
<dbReference type="InterPro" id="IPR051553">
    <property type="entry name" value="Ran_GTPase-activating"/>
</dbReference>
<evidence type="ECO:0000256" key="1">
    <source>
        <dbReference type="PROSITE-ProRule" id="PRU00235"/>
    </source>
</evidence>
<feature type="repeat" description="RCC1" evidence="1">
    <location>
        <begin position="330"/>
        <end position="387"/>
    </location>
</feature>
<comment type="caution">
    <text evidence="2">The sequence shown here is derived from an EMBL/GenBank/DDBJ whole genome shotgun (WGS) entry which is preliminary data.</text>
</comment>
<dbReference type="InterPro" id="IPR000408">
    <property type="entry name" value="Reg_chr_condens"/>
</dbReference>
<reference evidence="2" key="1">
    <citation type="submission" date="2022-10" db="EMBL/GenBank/DDBJ databases">
        <title>Culturing micro-colonial fungi from biological soil crusts in the Mojave desert and describing Neophaeococcomyces mojavensis, and introducing the new genera and species Taxawa tesnikishii.</title>
        <authorList>
            <person name="Kurbessoian T."/>
            <person name="Stajich J.E."/>
        </authorList>
    </citation>
    <scope>NUCLEOTIDE SEQUENCE</scope>
    <source>
        <strain evidence="2">TK_41</strain>
    </source>
</reference>
<accession>A0AA39CGH1</accession>
<gene>
    <name evidence="2" type="primary">ATS1</name>
    <name evidence="2" type="ORF">H2200_007860</name>
</gene>
<sequence>MPSPTATSLPILYALGSNSSRQLGIGHTNDVNTPEKCIFQPDERNVRPGADSEAVNGGKIVETLKKVVASGNHTLVLTDLGRLFLAGNNQKNERGEEVEAYAVFKEITHDIMHGPRLSKQPGKVITDVAATWDAFCVVMDGQFLHRYTTSPAHGLLGKYFVFQGLYCWGDKKIITIEASMGHVLMTLSNDEVHGWGACRKGQLSERYKVQKNLNSPNMLDLRSEDSTLSFAPEKIVLGREYTVFLKTGEKPVVWGEKKMFKKNDFDWRLGHDDTAVSGWSSVHVLWRKSSLGSVASIGKNNHGQFAPTGLPPVRKLAAGSEHCVALTAEGQVIAWGWGEHGNCGEKIDEKGNVRERWNVISMPQLEEGVVVKDVAAGCATTFVICGREED</sequence>
<proteinExistence type="predicted"/>
<evidence type="ECO:0000313" key="3">
    <source>
        <dbReference type="Proteomes" id="UP001172673"/>
    </source>
</evidence>
<dbReference type="GO" id="GO:0005737">
    <property type="term" value="C:cytoplasm"/>
    <property type="evidence" value="ECO:0007669"/>
    <property type="project" value="TreeGrafter"/>
</dbReference>
<organism evidence="2 3">
    <name type="scientific">Cladophialophora chaetospira</name>
    <dbReference type="NCBI Taxonomy" id="386627"/>
    <lineage>
        <taxon>Eukaryota</taxon>
        <taxon>Fungi</taxon>
        <taxon>Dikarya</taxon>
        <taxon>Ascomycota</taxon>
        <taxon>Pezizomycotina</taxon>
        <taxon>Eurotiomycetes</taxon>
        <taxon>Chaetothyriomycetidae</taxon>
        <taxon>Chaetothyriales</taxon>
        <taxon>Herpotrichiellaceae</taxon>
        <taxon>Cladophialophora</taxon>
    </lineage>
</organism>
<dbReference type="PROSITE" id="PS50012">
    <property type="entry name" value="RCC1_3"/>
    <property type="match status" value="2"/>
</dbReference>
<dbReference type="PANTHER" id="PTHR45982">
    <property type="entry name" value="REGULATOR OF CHROMOSOME CONDENSATION"/>
    <property type="match status" value="1"/>
</dbReference>
<dbReference type="GO" id="GO:0005085">
    <property type="term" value="F:guanyl-nucleotide exchange factor activity"/>
    <property type="evidence" value="ECO:0007669"/>
    <property type="project" value="TreeGrafter"/>
</dbReference>
<dbReference type="PANTHER" id="PTHR45982:SF5">
    <property type="entry name" value="RCC DOMAIN-CONTAINING PROTEIN ATS1"/>
    <property type="match status" value="1"/>
</dbReference>
<dbReference type="Pfam" id="PF13540">
    <property type="entry name" value="RCC1_2"/>
    <property type="match status" value="1"/>
</dbReference>
<protein>
    <submittedName>
        <fullName evidence="2">Alpha tubulin suppressor</fullName>
    </submittedName>
</protein>
<keyword evidence="3" id="KW-1185">Reference proteome</keyword>
<dbReference type="Proteomes" id="UP001172673">
    <property type="component" value="Unassembled WGS sequence"/>
</dbReference>
<dbReference type="EMBL" id="JAPDRK010000011">
    <property type="protein sequence ID" value="KAJ9607781.1"/>
    <property type="molecule type" value="Genomic_DNA"/>
</dbReference>
<name>A0AA39CGH1_9EURO</name>
<dbReference type="SUPFAM" id="SSF50985">
    <property type="entry name" value="RCC1/BLIP-II"/>
    <property type="match status" value="1"/>
</dbReference>
<feature type="repeat" description="RCC1" evidence="1">
    <location>
        <begin position="292"/>
        <end position="329"/>
    </location>
</feature>
<dbReference type="AlphaFoldDB" id="A0AA39CGH1"/>
<dbReference type="InterPro" id="IPR009091">
    <property type="entry name" value="RCC1/BLIP-II"/>
</dbReference>